<comment type="caution">
    <text evidence="1">The sequence shown here is derived from an EMBL/GenBank/DDBJ whole genome shotgun (WGS) entry which is preliminary data.</text>
</comment>
<evidence type="ECO:0000313" key="2">
    <source>
        <dbReference type="Proteomes" id="UP000634136"/>
    </source>
</evidence>
<accession>A0A835CG78</accession>
<reference evidence="1" key="1">
    <citation type="submission" date="2020-09" db="EMBL/GenBank/DDBJ databases">
        <title>Genome-Enabled Discovery of Anthraquinone Biosynthesis in Senna tora.</title>
        <authorList>
            <person name="Kang S.-H."/>
            <person name="Pandey R.P."/>
            <person name="Lee C.-M."/>
            <person name="Sim J.-S."/>
            <person name="Jeong J.-T."/>
            <person name="Choi B.-S."/>
            <person name="Jung M."/>
            <person name="Ginzburg D."/>
            <person name="Zhao K."/>
            <person name="Won S.Y."/>
            <person name="Oh T.-J."/>
            <person name="Yu Y."/>
            <person name="Kim N.-H."/>
            <person name="Lee O.R."/>
            <person name="Lee T.-H."/>
            <person name="Bashyal P."/>
            <person name="Kim T.-S."/>
            <person name="Lee W.-H."/>
            <person name="Kawkins C."/>
            <person name="Kim C.-K."/>
            <person name="Kim J.S."/>
            <person name="Ahn B.O."/>
            <person name="Rhee S.Y."/>
            <person name="Sohng J.K."/>
        </authorList>
    </citation>
    <scope>NUCLEOTIDE SEQUENCE</scope>
    <source>
        <tissue evidence="1">Leaf</tissue>
    </source>
</reference>
<dbReference type="AlphaFoldDB" id="A0A835CG78"/>
<sequence length="45" mass="5198">MEQEIELREFERERRAIIAAIGMEQPLSISAHIEDDTQQGGQKEN</sequence>
<dbReference type="Proteomes" id="UP000634136">
    <property type="component" value="Unassembled WGS sequence"/>
</dbReference>
<proteinExistence type="predicted"/>
<evidence type="ECO:0000313" key="1">
    <source>
        <dbReference type="EMBL" id="KAF7841661.1"/>
    </source>
</evidence>
<keyword evidence="2" id="KW-1185">Reference proteome</keyword>
<dbReference type="EMBL" id="JAAIUW010000002">
    <property type="protein sequence ID" value="KAF7841661.1"/>
    <property type="molecule type" value="Genomic_DNA"/>
</dbReference>
<gene>
    <name evidence="1" type="ORF">G2W53_003959</name>
</gene>
<name>A0A835CG78_9FABA</name>
<protein>
    <submittedName>
        <fullName evidence="1">Uncharacterized protein</fullName>
    </submittedName>
</protein>
<organism evidence="1 2">
    <name type="scientific">Senna tora</name>
    <dbReference type="NCBI Taxonomy" id="362788"/>
    <lineage>
        <taxon>Eukaryota</taxon>
        <taxon>Viridiplantae</taxon>
        <taxon>Streptophyta</taxon>
        <taxon>Embryophyta</taxon>
        <taxon>Tracheophyta</taxon>
        <taxon>Spermatophyta</taxon>
        <taxon>Magnoliopsida</taxon>
        <taxon>eudicotyledons</taxon>
        <taxon>Gunneridae</taxon>
        <taxon>Pentapetalae</taxon>
        <taxon>rosids</taxon>
        <taxon>fabids</taxon>
        <taxon>Fabales</taxon>
        <taxon>Fabaceae</taxon>
        <taxon>Caesalpinioideae</taxon>
        <taxon>Cassia clade</taxon>
        <taxon>Senna</taxon>
    </lineage>
</organism>